<evidence type="ECO:0000313" key="11">
    <source>
        <dbReference type="Proteomes" id="UP000294911"/>
    </source>
</evidence>
<organism evidence="10 11">
    <name type="scientific">Tamaricihabitans halophyticus</name>
    <dbReference type="NCBI Taxonomy" id="1262583"/>
    <lineage>
        <taxon>Bacteria</taxon>
        <taxon>Bacillati</taxon>
        <taxon>Actinomycetota</taxon>
        <taxon>Actinomycetes</taxon>
        <taxon>Pseudonocardiales</taxon>
        <taxon>Pseudonocardiaceae</taxon>
        <taxon>Tamaricihabitans</taxon>
    </lineage>
</organism>
<keyword evidence="4" id="KW-0378">Hydrolase</keyword>
<dbReference type="GO" id="GO:0005886">
    <property type="term" value="C:plasma membrane"/>
    <property type="evidence" value="ECO:0007669"/>
    <property type="project" value="UniProtKB-SubCell"/>
</dbReference>
<dbReference type="SUPFAM" id="SSF48317">
    <property type="entry name" value="Acid phosphatase/Vanadium-dependent haloperoxidase"/>
    <property type="match status" value="1"/>
</dbReference>
<feature type="transmembrane region" description="Helical" evidence="8">
    <location>
        <begin position="133"/>
        <end position="150"/>
    </location>
</feature>
<evidence type="ECO:0000256" key="5">
    <source>
        <dbReference type="ARBA" id="ARBA00022989"/>
    </source>
</evidence>
<dbReference type="AlphaFoldDB" id="A0A4R2QE90"/>
<feature type="transmembrane region" description="Helical" evidence="8">
    <location>
        <begin position="156"/>
        <end position="174"/>
    </location>
</feature>
<dbReference type="OrthoDB" id="5243958at2"/>
<dbReference type="RefSeq" id="WP_132879465.1">
    <property type="nucleotide sequence ID" value="NZ_SLXQ01000013.1"/>
</dbReference>
<keyword evidence="5 8" id="KW-1133">Transmembrane helix</keyword>
<dbReference type="InterPro" id="IPR036938">
    <property type="entry name" value="PAP2/HPO_sf"/>
</dbReference>
<evidence type="ECO:0000256" key="8">
    <source>
        <dbReference type="SAM" id="Phobius"/>
    </source>
</evidence>
<dbReference type="Proteomes" id="UP000294911">
    <property type="component" value="Unassembled WGS sequence"/>
</dbReference>
<comment type="subcellular location">
    <subcellularLocation>
        <location evidence="1">Cell membrane</location>
        <topology evidence="1">Multi-pass membrane protein</topology>
    </subcellularLocation>
</comment>
<evidence type="ECO:0000256" key="2">
    <source>
        <dbReference type="ARBA" id="ARBA00022475"/>
    </source>
</evidence>
<keyword evidence="6 8" id="KW-0472">Membrane</keyword>
<dbReference type="Gene3D" id="1.20.144.10">
    <property type="entry name" value="Phosphatidic acid phosphatase type 2/haloperoxidase"/>
    <property type="match status" value="1"/>
</dbReference>
<comment type="caution">
    <text evidence="10">The sequence shown here is derived from an EMBL/GenBank/DDBJ whole genome shotgun (WGS) entry which is preliminary data.</text>
</comment>
<evidence type="ECO:0000313" key="10">
    <source>
        <dbReference type="EMBL" id="TCP46774.1"/>
    </source>
</evidence>
<sequence>MPEFSIEWYRTIVDFAAGTPRWLQDVVDLGTSGVLFLFAILGLIAIWLARHGSAATLARALLIPVAPTIAYLCSTVAKSAIQQERPCHAVLDRAATITTCPPMDSWSFPSNHSTIAAAAAVALALAWRKLTPVLVLLGLFAGFSRIFVGVHYPHDVAVGLALGAAVAVLVYRFGTSPATRLVGWGRHRFLGTAEPGGTAEPSQESGLPTPRMPGDQARPVTGRSGRGRAE</sequence>
<feature type="transmembrane region" description="Helical" evidence="8">
    <location>
        <begin position="29"/>
        <end position="49"/>
    </location>
</feature>
<evidence type="ECO:0000256" key="7">
    <source>
        <dbReference type="SAM" id="MobiDB-lite"/>
    </source>
</evidence>
<dbReference type="SMART" id="SM00014">
    <property type="entry name" value="acidPPc"/>
    <property type="match status" value="1"/>
</dbReference>
<gene>
    <name evidence="10" type="ORF">EV191_11350</name>
</gene>
<dbReference type="EMBL" id="SLXQ01000013">
    <property type="protein sequence ID" value="TCP46774.1"/>
    <property type="molecule type" value="Genomic_DNA"/>
</dbReference>
<name>A0A4R2QE90_9PSEU</name>
<dbReference type="InterPro" id="IPR000326">
    <property type="entry name" value="PAP2/HPO"/>
</dbReference>
<dbReference type="PANTHER" id="PTHR14969:SF62">
    <property type="entry name" value="DECAPRENYLPHOSPHORYL-5-PHOSPHORIBOSE PHOSPHATASE RV3807C-RELATED"/>
    <property type="match status" value="1"/>
</dbReference>
<evidence type="ECO:0000256" key="6">
    <source>
        <dbReference type="ARBA" id="ARBA00023136"/>
    </source>
</evidence>
<keyword evidence="11" id="KW-1185">Reference proteome</keyword>
<evidence type="ECO:0000256" key="1">
    <source>
        <dbReference type="ARBA" id="ARBA00004651"/>
    </source>
</evidence>
<keyword evidence="2" id="KW-1003">Cell membrane</keyword>
<dbReference type="PANTHER" id="PTHR14969">
    <property type="entry name" value="SPHINGOSINE-1-PHOSPHATE PHOSPHOHYDROLASE"/>
    <property type="match status" value="1"/>
</dbReference>
<evidence type="ECO:0000256" key="3">
    <source>
        <dbReference type="ARBA" id="ARBA00022692"/>
    </source>
</evidence>
<evidence type="ECO:0000259" key="9">
    <source>
        <dbReference type="SMART" id="SM00014"/>
    </source>
</evidence>
<protein>
    <submittedName>
        <fullName evidence="10">Undecaprenyl-diphosphatase</fullName>
    </submittedName>
</protein>
<proteinExistence type="predicted"/>
<accession>A0A4R2QE90</accession>
<reference evidence="10 11" key="1">
    <citation type="submission" date="2019-03" db="EMBL/GenBank/DDBJ databases">
        <title>Genomic Encyclopedia of Type Strains, Phase IV (KMG-IV): sequencing the most valuable type-strain genomes for metagenomic binning, comparative biology and taxonomic classification.</title>
        <authorList>
            <person name="Goeker M."/>
        </authorList>
    </citation>
    <scope>NUCLEOTIDE SEQUENCE [LARGE SCALE GENOMIC DNA]</scope>
    <source>
        <strain evidence="10 11">DSM 45765</strain>
    </source>
</reference>
<keyword evidence="3 8" id="KW-0812">Transmembrane</keyword>
<feature type="domain" description="Phosphatidic acid phosphatase type 2/haloperoxidase" evidence="9">
    <location>
        <begin position="57"/>
        <end position="171"/>
    </location>
</feature>
<feature type="region of interest" description="Disordered" evidence="7">
    <location>
        <begin position="192"/>
        <end position="230"/>
    </location>
</feature>
<dbReference type="GO" id="GO:0016787">
    <property type="term" value="F:hydrolase activity"/>
    <property type="evidence" value="ECO:0007669"/>
    <property type="project" value="UniProtKB-KW"/>
</dbReference>
<evidence type="ECO:0000256" key="4">
    <source>
        <dbReference type="ARBA" id="ARBA00022801"/>
    </source>
</evidence>
<dbReference type="Pfam" id="PF01569">
    <property type="entry name" value="PAP2"/>
    <property type="match status" value="1"/>
</dbReference>